<dbReference type="Proteomes" id="UP001141552">
    <property type="component" value="Unassembled WGS sequence"/>
</dbReference>
<evidence type="ECO:0000256" key="2">
    <source>
        <dbReference type="ARBA" id="ARBA00006734"/>
    </source>
</evidence>
<keyword evidence="6" id="KW-0808">Transferase</keyword>
<evidence type="ECO:0000256" key="4">
    <source>
        <dbReference type="ARBA" id="ARBA00012702"/>
    </source>
</evidence>
<comment type="caution">
    <text evidence="14">The sequence shown here is derived from an EMBL/GenBank/DDBJ whole genome shotgun (WGS) entry which is preliminary data.</text>
</comment>
<dbReference type="AlphaFoldDB" id="A0A9Q0GJZ7"/>
<sequence length="188" mass="21596">WVLQTLGGWEDELDYCHQLLEEDVFNNSAWNQRYFVVTRSPLLGGLKAMRDSEVKYTVDAILANPENESPWRYLRGLYKDDTQSLVNNPEVSSVCLKVLTKKVFHIFALSMLLDLLCNGFHANEEFRAAVNAIRISESDPPVVDVIRIHESDPPETDLAKVVCSILAHLDSIRGNYWTWRKRKLPHVV</sequence>
<protein>
    <recommendedName>
        <fullName evidence="9">Protein farnesyltransferase/geranylgeranyltransferase type-1 subunit alpha</fullName>
        <ecNumber evidence="4">2.5.1.58</ecNumber>
        <ecNumber evidence="3">2.5.1.59</ecNumber>
    </recommendedName>
    <alternativeName>
        <fullName evidence="12">CAAX farnesyltransferase subunit alpha</fullName>
    </alternativeName>
    <alternativeName>
        <fullName evidence="11">FTase-alpha</fullName>
    </alternativeName>
    <alternativeName>
        <fullName evidence="10">Ras proteins prenyltransferase subunit alpha</fullName>
    </alternativeName>
    <alternativeName>
        <fullName evidence="13">Type I protein geranyl-geranyltransferase subunit alpha</fullName>
    </alternativeName>
</protein>
<dbReference type="EC" id="2.5.1.59" evidence="3"/>
<evidence type="ECO:0000256" key="5">
    <source>
        <dbReference type="ARBA" id="ARBA00022602"/>
    </source>
</evidence>
<dbReference type="Gene3D" id="1.25.40.120">
    <property type="entry name" value="Protein prenylyltransferase"/>
    <property type="match status" value="1"/>
</dbReference>
<dbReference type="EMBL" id="JAKUCV010000350">
    <property type="protein sequence ID" value="KAJ4850370.1"/>
    <property type="molecule type" value="Genomic_DNA"/>
</dbReference>
<evidence type="ECO:0000256" key="10">
    <source>
        <dbReference type="ARBA" id="ARBA00041392"/>
    </source>
</evidence>
<evidence type="ECO:0000256" key="13">
    <source>
        <dbReference type="ARBA" id="ARBA00043219"/>
    </source>
</evidence>
<evidence type="ECO:0000256" key="7">
    <source>
        <dbReference type="ARBA" id="ARBA00022737"/>
    </source>
</evidence>
<keyword evidence="15" id="KW-1185">Reference proteome</keyword>
<reference evidence="14" key="1">
    <citation type="submission" date="2022-02" db="EMBL/GenBank/DDBJ databases">
        <authorList>
            <person name="Henning P.M."/>
            <person name="McCubbin A.G."/>
            <person name="Shore J.S."/>
        </authorList>
    </citation>
    <scope>NUCLEOTIDE SEQUENCE</scope>
    <source>
        <strain evidence="14">F60SS</strain>
        <tissue evidence="14">Leaves</tissue>
    </source>
</reference>
<dbReference type="GO" id="GO:0004662">
    <property type="term" value="F:CAAX-protein geranylgeranyltransferase activity"/>
    <property type="evidence" value="ECO:0007669"/>
    <property type="project" value="UniProtKB-EC"/>
</dbReference>
<evidence type="ECO:0000313" key="15">
    <source>
        <dbReference type="Proteomes" id="UP001141552"/>
    </source>
</evidence>
<dbReference type="GO" id="GO:0004660">
    <property type="term" value="F:protein farnesyltransferase activity"/>
    <property type="evidence" value="ECO:0007669"/>
    <property type="project" value="UniProtKB-EC"/>
</dbReference>
<dbReference type="PROSITE" id="PS51147">
    <property type="entry name" value="PFTA"/>
    <property type="match status" value="2"/>
</dbReference>
<evidence type="ECO:0000256" key="12">
    <source>
        <dbReference type="ARBA" id="ARBA00043086"/>
    </source>
</evidence>
<evidence type="ECO:0000313" key="14">
    <source>
        <dbReference type="EMBL" id="KAJ4850370.1"/>
    </source>
</evidence>
<dbReference type="InterPro" id="IPR002088">
    <property type="entry name" value="Prenyl_trans_a"/>
</dbReference>
<dbReference type="PANTHER" id="PTHR11129:SF1">
    <property type="entry name" value="PROTEIN FARNESYLTRANSFERASE_GERANYLGERANYLTRANSFERASE TYPE-1 SUBUNIT ALPHA"/>
    <property type="match status" value="1"/>
</dbReference>
<dbReference type="OrthoDB" id="272289at2759"/>
<name>A0A9Q0GJZ7_9ROSI</name>
<comment type="similarity">
    <text evidence="2">Belongs to the protein prenyltransferase subunit alpha family.</text>
</comment>
<keyword evidence="8" id="KW-0460">Magnesium</keyword>
<organism evidence="14 15">
    <name type="scientific">Turnera subulata</name>
    <dbReference type="NCBI Taxonomy" id="218843"/>
    <lineage>
        <taxon>Eukaryota</taxon>
        <taxon>Viridiplantae</taxon>
        <taxon>Streptophyta</taxon>
        <taxon>Embryophyta</taxon>
        <taxon>Tracheophyta</taxon>
        <taxon>Spermatophyta</taxon>
        <taxon>Magnoliopsida</taxon>
        <taxon>eudicotyledons</taxon>
        <taxon>Gunneridae</taxon>
        <taxon>Pentapetalae</taxon>
        <taxon>rosids</taxon>
        <taxon>fabids</taxon>
        <taxon>Malpighiales</taxon>
        <taxon>Passifloraceae</taxon>
        <taxon>Turnera</taxon>
    </lineage>
</organism>
<dbReference type="Pfam" id="PF01239">
    <property type="entry name" value="PPTA"/>
    <property type="match status" value="2"/>
</dbReference>
<comment type="cofactor">
    <cofactor evidence="1">
        <name>Mg(2+)</name>
        <dbReference type="ChEBI" id="CHEBI:18420"/>
    </cofactor>
</comment>
<proteinExistence type="inferred from homology"/>
<evidence type="ECO:0000256" key="1">
    <source>
        <dbReference type="ARBA" id="ARBA00001946"/>
    </source>
</evidence>
<gene>
    <name evidence="14" type="ORF">Tsubulata_043608</name>
</gene>
<evidence type="ECO:0000256" key="9">
    <source>
        <dbReference type="ARBA" id="ARBA00040965"/>
    </source>
</evidence>
<keyword evidence="7" id="KW-0677">Repeat</keyword>
<dbReference type="GO" id="GO:0005953">
    <property type="term" value="C:CAAX-protein geranylgeranyltransferase complex"/>
    <property type="evidence" value="ECO:0007669"/>
    <property type="project" value="TreeGrafter"/>
</dbReference>
<evidence type="ECO:0000256" key="11">
    <source>
        <dbReference type="ARBA" id="ARBA00042436"/>
    </source>
</evidence>
<keyword evidence="5" id="KW-0637">Prenyltransferase</keyword>
<feature type="non-terminal residue" evidence="14">
    <location>
        <position position="1"/>
    </location>
</feature>
<dbReference type="SUPFAM" id="SSF48439">
    <property type="entry name" value="Protein prenylyltransferase"/>
    <property type="match status" value="1"/>
</dbReference>
<evidence type="ECO:0000256" key="6">
    <source>
        <dbReference type="ARBA" id="ARBA00022679"/>
    </source>
</evidence>
<dbReference type="PANTHER" id="PTHR11129">
    <property type="entry name" value="PROTEIN FARNESYLTRANSFERASE ALPHA SUBUNIT/RAB GERANYLGERANYL TRANSFERASE ALPHA SUBUNIT"/>
    <property type="match status" value="1"/>
</dbReference>
<accession>A0A9Q0GJZ7</accession>
<evidence type="ECO:0000256" key="8">
    <source>
        <dbReference type="ARBA" id="ARBA00022842"/>
    </source>
</evidence>
<dbReference type="GO" id="GO:0005965">
    <property type="term" value="C:protein farnesyltransferase complex"/>
    <property type="evidence" value="ECO:0007669"/>
    <property type="project" value="TreeGrafter"/>
</dbReference>
<reference evidence="14" key="2">
    <citation type="journal article" date="2023" name="Plants (Basel)">
        <title>Annotation of the Turnera subulata (Passifloraceae) Draft Genome Reveals the S-Locus Evolved after the Divergence of Turneroideae from Passifloroideae in a Stepwise Manner.</title>
        <authorList>
            <person name="Henning P.M."/>
            <person name="Roalson E.H."/>
            <person name="Mir W."/>
            <person name="McCubbin A.G."/>
            <person name="Shore J.S."/>
        </authorList>
    </citation>
    <scope>NUCLEOTIDE SEQUENCE</scope>
    <source>
        <strain evidence="14">F60SS</strain>
    </source>
</reference>
<dbReference type="EC" id="2.5.1.58" evidence="4"/>
<evidence type="ECO:0000256" key="3">
    <source>
        <dbReference type="ARBA" id="ARBA00012700"/>
    </source>
</evidence>